<reference evidence="11" key="1">
    <citation type="submission" date="2013-02" db="EMBL/GenBank/DDBJ databases">
        <authorList>
            <consortium name="The Broad Institute Genome Sequencing Platform"/>
            <person name="Cuomo C."/>
            <person name="Becnel J."/>
            <person name="Sanscrainte N."/>
            <person name="Walker B."/>
            <person name="Young S.K."/>
            <person name="Zeng Q."/>
            <person name="Gargeya S."/>
            <person name="Fitzgerald M."/>
            <person name="Haas B."/>
            <person name="Abouelleil A."/>
            <person name="Alvarado L."/>
            <person name="Arachchi H.M."/>
            <person name="Berlin A.M."/>
            <person name="Chapman S.B."/>
            <person name="Dewar J."/>
            <person name="Goldberg J."/>
            <person name="Griggs A."/>
            <person name="Gujja S."/>
            <person name="Hansen M."/>
            <person name="Howarth C."/>
            <person name="Imamovic A."/>
            <person name="Larimer J."/>
            <person name="McCowan C."/>
            <person name="Murphy C."/>
            <person name="Neiman D."/>
            <person name="Pearson M."/>
            <person name="Priest M."/>
            <person name="Roberts A."/>
            <person name="Saif S."/>
            <person name="Shea T."/>
            <person name="Sisk P."/>
            <person name="Sykes S."/>
            <person name="Wortman J."/>
            <person name="Nusbaum C."/>
            <person name="Birren B."/>
        </authorList>
    </citation>
    <scope>NUCLEOTIDE SEQUENCE [LARGE SCALE GENOMIC DNA]</scope>
    <source>
        <strain evidence="11">PRA339</strain>
    </source>
</reference>
<dbReference type="OrthoDB" id="2195230at2759"/>
<dbReference type="Proteomes" id="UP000030655">
    <property type="component" value="Unassembled WGS sequence"/>
</dbReference>
<protein>
    <submittedName>
        <fullName evidence="10">CMGC protein kinase</fullName>
    </submittedName>
</protein>
<dbReference type="PANTHER" id="PTHR11042">
    <property type="entry name" value="EUKARYOTIC TRANSLATION INITIATION FACTOR 2-ALPHA KINASE EIF2-ALPHA KINASE -RELATED"/>
    <property type="match status" value="1"/>
</dbReference>
<evidence type="ECO:0000256" key="3">
    <source>
        <dbReference type="ARBA" id="ARBA00022777"/>
    </source>
</evidence>
<dbReference type="HOGENOM" id="CLU_000288_181_1_1"/>
<dbReference type="GO" id="GO:0005524">
    <property type="term" value="F:ATP binding"/>
    <property type="evidence" value="ECO:0007669"/>
    <property type="project" value="UniProtKB-UniRule"/>
</dbReference>
<keyword evidence="8" id="KW-0732">Signal</keyword>
<dbReference type="PIRSF" id="PIRSF000654">
    <property type="entry name" value="Integrin-linked_kinase"/>
    <property type="match status" value="1"/>
</dbReference>
<keyword evidence="7" id="KW-0723">Serine/threonine-protein kinase</keyword>
<name>A0A059EXF3_9MICR</name>
<keyword evidence="4 6" id="KW-0067">ATP-binding</keyword>
<dbReference type="InterPro" id="IPR017441">
    <property type="entry name" value="Protein_kinase_ATP_BS"/>
</dbReference>
<evidence type="ECO:0000313" key="11">
    <source>
        <dbReference type="Proteomes" id="UP000030655"/>
    </source>
</evidence>
<comment type="similarity">
    <text evidence="5">Belongs to the protein kinase superfamily. Ser/Thr protein kinase family. GCN2 subfamily.</text>
</comment>
<organism evidence="10 11">
    <name type="scientific">Anncaliia algerae PRA339</name>
    <dbReference type="NCBI Taxonomy" id="1288291"/>
    <lineage>
        <taxon>Eukaryota</taxon>
        <taxon>Fungi</taxon>
        <taxon>Fungi incertae sedis</taxon>
        <taxon>Microsporidia</taxon>
        <taxon>Tubulinosematoidea</taxon>
        <taxon>Tubulinosematidae</taxon>
        <taxon>Anncaliia</taxon>
    </lineage>
</organism>
<dbReference type="Gene3D" id="1.10.510.10">
    <property type="entry name" value="Transferase(Phosphotransferase) domain 1"/>
    <property type="match status" value="1"/>
</dbReference>
<evidence type="ECO:0000259" key="9">
    <source>
        <dbReference type="PROSITE" id="PS50011"/>
    </source>
</evidence>
<dbReference type="GO" id="GO:0005737">
    <property type="term" value="C:cytoplasm"/>
    <property type="evidence" value="ECO:0007669"/>
    <property type="project" value="TreeGrafter"/>
</dbReference>
<dbReference type="GO" id="GO:0005634">
    <property type="term" value="C:nucleus"/>
    <property type="evidence" value="ECO:0007669"/>
    <property type="project" value="TreeGrafter"/>
</dbReference>
<dbReference type="InterPro" id="IPR008271">
    <property type="entry name" value="Ser/Thr_kinase_AS"/>
</dbReference>
<keyword evidence="2 6" id="KW-0547">Nucleotide-binding</keyword>
<evidence type="ECO:0000256" key="8">
    <source>
        <dbReference type="SAM" id="SignalP"/>
    </source>
</evidence>
<dbReference type="PROSITE" id="PS50011">
    <property type="entry name" value="PROTEIN_KINASE_DOM"/>
    <property type="match status" value="1"/>
</dbReference>
<dbReference type="VEuPathDB" id="MicrosporidiaDB:H312_02889"/>
<feature type="signal peptide" evidence="8">
    <location>
        <begin position="1"/>
        <end position="27"/>
    </location>
</feature>
<accession>A0A059EXF3</accession>
<evidence type="ECO:0000256" key="2">
    <source>
        <dbReference type="ARBA" id="ARBA00022741"/>
    </source>
</evidence>
<proteinExistence type="inferred from homology"/>
<evidence type="ECO:0000256" key="1">
    <source>
        <dbReference type="ARBA" id="ARBA00022679"/>
    </source>
</evidence>
<dbReference type="InterPro" id="IPR011009">
    <property type="entry name" value="Kinase-like_dom_sf"/>
</dbReference>
<dbReference type="SMART" id="SM00220">
    <property type="entry name" value="S_TKc"/>
    <property type="match status" value="1"/>
</dbReference>
<dbReference type="InterPro" id="IPR050339">
    <property type="entry name" value="CC_SR_Kinase"/>
</dbReference>
<evidence type="ECO:0000313" key="10">
    <source>
        <dbReference type="EMBL" id="KCZ79718.1"/>
    </source>
</evidence>
<evidence type="ECO:0000256" key="5">
    <source>
        <dbReference type="ARBA" id="ARBA00037982"/>
    </source>
</evidence>
<dbReference type="SUPFAM" id="SSF56112">
    <property type="entry name" value="Protein kinase-like (PK-like)"/>
    <property type="match status" value="1"/>
</dbReference>
<dbReference type="PROSITE" id="PS00108">
    <property type="entry name" value="PROTEIN_KINASE_ST"/>
    <property type="match status" value="1"/>
</dbReference>
<keyword evidence="1" id="KW-0808">Transferase</keyword>
<dbReference type="AlphaFoldDB" id="A0A059EXF3"/>
<dbReference type="Gene3D" id="3.30.200.20">
    <property type="entry name" value="Phosphorylase Kinase, domain 1"/>
    <property type="match status" value="1"/>
</dbReference>
<dbReference type="STRING" id="1288291.A0A059EXF3"/>
<feature type="chain" id="PRO_5001572353" evidence="8">
    <location>
        <begin position="28"/>
        <end position="304"/>
    </location>
</feature>
<gene>
    <name evidence="10" type="ORF">H312_02889</name>
</gene>
<reference evidence="10 11" key="2">
    <citation type="submission" date="2014-03" db="EMBL/GenBank/DDBJ databases">
        <title>The Genome Sequence of Anncaliia algerae insect isolate PRA339.</title>
        <authorList>
            <consortium name="The Broad Institute Genome Sequencing Platform"/>
            <consortium name="The Broad Institute Genome Sequencing Center for Infectious Disease"/>
            <person name="Cuomo C."/>
            <person name="Becnel J."/>
            <person name="Sanscrainte N."/>
            <person name="Walker B."/>
            <person name="Young S.K."/>
            <person name="Zeng Q."/>
            <person name="Gargeya S."/>
            <person name="Fitzgerald M."/>
            <person name="Haas B."/>
            <person name="Abouelleil A."/>
            <person name="Alvarado L."/>
            <person name="Arachchi H.M."/>
            <person name="Berlin A.M."/>
            <person name="Chapman S.B."/>
            <person name="Dewar J."/>
            <person name="Goldberg J."/>
            <person name="Griggs A."/>
            <person name="Gujja S."/>
            <person name="Hansen M."/>
            <person name="Howarth C."/>
            <person name="Imamovic A."/>
            <person name="Larimer J."/>
            <person name="McCowan C."/>
            <person name="Murphy C."/>
            <person name="Neiman D."/>
            <person name="Pearson M."/>
            <person name="Priest M."/>
            <person name="Roberts A."/>
            <person name="Saif S."/>
            <person name="Shea T."/>
            <person name="Sisk P."/>
            <person name="Sykes S."/>
            <person name="Wortman J."/>
            <person name="Nusbaum C."/>
            <person name="Birren B."/>
        </authorList>
    </citation>
    <scope>NUCLEOTIDE SEQUENCE [LARGE SCALE GENOMIC DNA]</scope>
    <source>
        <strain evidence="10 11">PRA339</strain>
    </source>
</reference>
<feature type="domain" description="Protein kinase" evidence="9">
    <location>
        <begin position="36"/>
        <end position="304"/>
    </location>
</feature>
<keyword evidence="3 10" id="KW-0418">Kinase</keyword>
<feature type="binding site" evidence="6">
    <location>
        <position position="65"/>
    </location>
    <ligand>
        <name>ATP</name>
        <dbReference type="ChEBI" id="CHEBI:30616"/>
    </ligand>
</feature>
<evidence type="ECO:0000256" key="4">
    <source>
        <dbReference type="ARBA" id="ARBA00022840"/>
    </source>
</evidence>
<dbReference type="PROSITE" id="PS00107">
    <property type="entry name" value="PROTEIN_KINASE_ATP"/>
    <property type="match status" value="1"/>
</dbReference>
<dbReference type="GO" id="GO:0004674">
    <property type="term" value="F:protein serine/threonine kinase activity"/>
    <property type="evidence" value="ECO:0007669"/>
    <property type="project" value="UniProtKB-KW"/>
</dbReference>
<keyword evidence="11" id="KW-1185">Reference proteome</keyword>
<dbReference type="Pfam" id="PF00069">
    <property type="entry name" value="Pkinase"/>
    <property type="match status" value="1"/>
</dbReference>
<dbReference type="EMBL" id="KK365236">
    <property type="protein sequence ID" value="KCZ79718.1"/>
    <property type="molecule type" value="Genomic_DNA"/>
</dbReference>
<dbReference type="InterPro" id="IPR000719">
    <property type="entry name" value="Prot_kinase_dom"/>
</dbReference>
<sequence length="304" mass="35537">MFKNLIIAFGKMLNSLFLFLLYQKSQSASNSNIEEYYIKKELGEGTFGVVFLAYSPKQGKDVALKKIKSKKINEFAKNEVYILQKLKHENVIEYITAFILNGHMFMVFDFASYTLDKYLSRNPDRINLAEQLISGIDYIHGMSIIHRDLKPENILISSDGILKISDFGLSIEYSKNNKNLDFEIGALIYRSRELLNKLTEYSFFVDIWSLGCILAEIFGTEELFENYFDVKILKKVKYPRSYSCEAQLTIIQHNHKILKTILKNRIKNKKIIRLITSCLKFDYNKRPKAKKLLKKLNKIKNKNY</sequence>
<evidence type="ECO:0000256" key="6">
    <source>
        <dbReference type="PROSITE-ProRule" id="PRU10141"/>
    </source>
</evidence>
<evidence type="ECO:0000256" key="7">
    <source>
        <dbReference type="RuleBase" id="RU000304"/>
    </source>
</evidence>